<feature type="region of interest" description="Disordered" evidence="1">
    <location>
        <begin position="1"/>
        <end position="39"/>
    </location>
</feature>
<protein>
    <submittedName>
        <fullName evidence="2">Uncharacterized protein</fullName>
    </submittedName>
</protein>
<evidence type="ECO:0000313" key="2">
    <source>
        <dbReference type="EMBL" id="AWA29892.1"/>
    </source>
</evidence>
<proteinExistence type="predicted"/>
<dbReference type="KEGG" id="fmg:HYN48_07265"/>
<sequence length="93" mass="10167">MVYGKVDAVRGGNRDLADAPAGDAAPRQRPQQSAMHCGVRGHGTATEEAVTGGAIKKVIYMAHRLWYYNFPTIVYNGFPVSPLFLTFIKNTII</sequence>
<dbReference type="AlphaFoldDB" id="A0A2S0RGP8"/>
<evidence type="ECO:0000313" key="3">
    <source>
        <dbReference type="Proteomes" id="UP000244193"/>
    </source>
</evidence>
<gene>
    <name evidence="2" type="ORF">HYN48_07265</name>
</gene>
<evidence type="ECO:0000256" key="1">
    <source>
        <dbReference type="SAM" id="MobiDB-lite"/>
    </source>
</evidence>
<accession>A0A2S0RGP8</accession>
<reference evidence="2 3" key="1">
    <citation type="submission" date="2018-04" db="EMBL/GenBank/DDBJ databases">
        <title>Genome sequencing of Flavobacterium sp. HYN0048.</title>
        <authorList>
            <person name="Yi H."/>
            <person name="Baek C."/>
        </authorList>
    </citation>
    <scope>NUCLEOTIDE SEQUENCE [LARGE SCALE GENOMIC DNA]</scope>
    <source>
        <strain evidence="2 3">HYN0048</strain>
    </source>
</reference>
<keyword evidence="3" id="KW-1185">Reference proteome</keyword>
<dbReference type="EMBL" id="CP028811">
    <property type="protein sequence ID" value="AWA29892.1"/>
    <property type="molecule type" value="Genomic_DNA"/>
</dbReference>
<name>A0A2S0RGP8_9FLAO</name>
<organism evidence="2 3">
    <name type="scientific">Flavobacterium magnum</name>
    <dbReference type="NCBI Taxonomy" id="2162713"/>
    <lineage>
        <taxon>Bacteria</taxon>
        <taxon>Pseudomonadati</taxon>
        <taxon>Bacteroidota</taxon>
        <taxon>Flavobacteriia</taxon>
        <taxon>Flavobacteriales</taxon>
        <taxon>Flavobacteriaceae</taxon>
        <taxon>Flavobacterium</taxon>
    </lineage>
</organism>
<dbReference type="Proteomes" id="UP000244193">
    <property type="component" value="Chromosome"/>
</dbReference>
<feature type="compositionally biased region" description="Low complexity" evidence="1">
    <location>
        <begin position="18"/>
        <end position="32"/>
    </location>
</feature>